<feature type="transmembrane region" description="Helical" evidence="4">
    <location>
        <begin position="675"/>
        <end position="693"/>
    </location>
</feature>
<reference evidence="6 7" key="1">
    <citation type="submission" date="2022-12" db="EMBL/GenBank/DDBJ databases">
        <title>Chromosome-level genome of Tegillarca granosa.</title>
        <authorList>
            <person name="Kim J."/>
        </authorList>
    </citation>
    <scope>NUCLEOTIDE SEQUENCE [LARGE SCALE GENOMIC DNA]</scope>
    <source>
        <strain evidence="6">Teg-2019</strain>
        <tissue evidence="6">Adductor muscle</tissue>
    </source>
</reference>
<evidence type="ECO:0000256" key="4">
    <source>
        <dbReference type="SAM" id="Phobius"/>
    </source>
</evidence>
<dbReference type="PANTHER" id="PTHR11675">
    <property type="entry name" value="N-ACETYLGALACTOSAMINYLTRANSFERASE"/>
    <property type="match status" value="1"/>
</dbReference>
<dbReference type="SUPFAM" id="SSF53448">
    <property type="entry name" value="Nucleotide-diphospho-sugar transferases"/>
    <property type="match status" value="1"/>
</dbReference>
<evidence type="ECO:0000256" key="1">
    <source>
        <dbReference type="ARBA" id="ARBA00022679"/>
    </source>
</evidence>
<gene>
    <name evidence="6" type="ORF">KUTeg_008639</name>
</gene>
<dbReference type="Pfam" id="PF00652">
    <property type="entry name" value="Ricin_B_lectin"/>
    <property type="match status" value="1"/>
</dbReference>
<keyword evidence="4" id="KW-0812">Transmembrane</keyword>
<keyword evidence="2" id="KW-0430">Lectin</keyword>
<evidence type="ECO:0000259" key="5">
    <source>
        <dbReference type="SMART" id="SM00458"/>
    </source>
</evidence>
<evidence type="ECO:0000313" key="6">
    <source>
        <dbReference type="EMBL" id="KAJ8314078.1"/>
    </source>
</evidence>
<dbReference type="Gene3D" id="3.90.550.10">
    <property type="entry name" value="Spore Coat Polysaccharide Biosynthesis Protein SpsA, Chain A"/>
    <property type="match status" value="2"/>
</dbReference>
<keyword evidence="3" id="KW-1015">Disulfide bond</keyword>
<dbReference type="SUPFAM" id="SSF50370">
    <property type="entry name" value="Ricin B-like lectins"/>
    <property type="match status" value="1"/>
</dbReference>
<keyword evidence="4" id="KW-0472">Membrane</keyword>
<accession>A0ABQ9F9Q4</accession>
<organism evidence="6 7">
    <name type="scientific">Tegillarca granosa</name>
    <name type="common">Malaysian cockle</name>
    <name type="synonym">Anadara granosa</name>
    <dbReference type="NCBI Taxonomy" id="220873"/>
    <lineage>
        <taxon>Eukaryota</taxon>
        <taxon>Metazoa</taxon>
        <taxon>Spiralia</taxon>
        <taxon>Lophotrochozoa</taxon>
        <taxon>Mollusca</taxon>
        <taxon>Bivalvia</taxon>
        <taxon>Autobranchia</taxon>
        <taxon>Pteriomorphia</taxon>
        <taxon>Arcoida</taxon>
        <taxon>Arcoidea</taxon>
        <taxon>Arcidae</taxon>
        <taxon>Tegillarca</taxon>
    </lineage>
</organism>
<dbReference type="Pfam" id="PF02709">
    <property type="entry name" value="Glyco_transf_7C"/>
    <property type="match status" value="1"/>
</dbReference>
<feature type="domain" description="Ricin B lectin" evidence="5">
    <location>
        <begin position="272"/>
        <end position="387"/>
    </location>
</feature>
<comment type="caution">
    <text evidence="6">The sequence shown here is derived from an EMBL/GenBank/DDBJ whole genome shotgun (WGS) entry which is preliminary data.</text>
</comment>
<feature type="transmembrane region" description="Helical" evidence="4">
    <location>
        <begin position="604"/>
        <end position="628"/>
    </location>
</feature>
<feature type="transmembrane region" description="Helical" evidence="4">
    <location>
        <begin position="520"/>
        <end position="538"/>
    </location>
</feature>
<keyword evidence="1" id="KW-0808">Transferase</keyword>
<name>A0ABQ9F9Q4_TEGGR</name>
<feature type="transmembrane region" description="Helical" evidence="4">
    <location>
        <begin position="550"/>
        <end position="572"/>
    </location>
</feature>
<dbReference type="EMBL" id="JARBDR010000342">
    <property type="protein sequence ID" value="KAJ8314078.1"/>
    <property type="molecule type" value="Genomic_DNA"/>
</dbReference>
<keyword evidence="7" id="KW-1185">Reference proteome</keyword>
<evidence type="ECO:0000256" key="2">
    <source>
        <dbReference type="ARBA" id="ARBA00022734"/>
    </source>
</evidence>
<dbReference type="InterPro" id="IPR007217">
    <property type="entry name" value="Per1-like"/>
</dbReference>
<sequence length="702" mass="81400">MQYNDLYKLDDSDDRLEPLLARIKEDRTCVLCPEIDLIDKDTLQYGGTGSFSVGGFWWSLHFSWRPIPDHEKKRRLTSIDPIRIEPLLARIKEDRRTVLCPIVDAIMAETLEYSGNGGYNVGGFTWSLHFTWREVPKRELVSRKYTDPVGSPTMAGGLFAAERKYFFEIGAYDPGMDVWGGENLEISFRTWMCGGKLEFIPCSRVGHIFRSSHPYTFPGNKDTHGINSMRLAEVWMDEYKRLFYMHRRDLLGQDYGDLSERKELRERLKCKSFKWYLDNVYPEKFIPDENVHAWGMVFSLSMDDELRREESCMGFSGQDAAKIQLEPCNGGKRQKWKHDKNSGTIVHVDSGMCLDVYKSKAGGHVVDSDMIRLVQAKNSLTQKMKSVILCAVDLKIYGGKIMQMNVDELLLKEKHLAKQPKLTFIGIHKHCLGNNCTVSSRFEEQQPFCEKLLKWSCTDECKYGCMWITVDAFQKDHLSVPQFYGKEPASVLFSLLNGLSHLLILMNYRKIVPSSTPMFYIYHLLSIVALNAWIWSVIFHSKDTDFTEMMDYFCAFSLVLLNLFTCLCRAFGIGKPRRVLTFGIIILFIYIQHIYYLAFIKFDYGYNMMVNLAFGVLTLVGWLSWCFYYRKQQPYVWKCFLCLLGVNCFLSLELLDFPPLFWTFDAHSLWHAGTAPFGFLWYSFIVDDGLYLAHGEKETKTD</sequence>
<dbReference type="PROSITE" id="PS50231">
    <property type="entry name" value="RICIN_B_LECTIN"/>
    <property type="match status" value="1"/>
</dbReference>
<feature type="transmembrane region" description="Helical" evidence="4">
    <location>
        <begin position="635"/>
        <end position="655"/>
    </location>
</feature>
<dbReference type="Gene3D" id="2.80.10.50">
    <property type="match status" value="1"/>
</dbReference>
<proteinExistence type="predicted"/>
<protein>
    <recommendedName>
        <fullName evidence="5">Ricin B lectin domain-containing protein</fullName>
    </recommendedName>
</protein>
<dbReference type="Pfam" id="PF04080">
    <property type="entry name" value="Per1"/>
    <property type="match status" value="1"/>
</dbReference>
<evidence type="ECO:0000313" key="7">
    <source>
        <dbReference type="Proteomes" id="UP001217089"/>
    </source>
</evidence>
<dbReference type="InterPro" id="IPR035992">
    <property type="entry name" value="Ricin_B-like_lectins"/>
</dbReference>
<evidence type="ECO:0000256" key="3">
    <source>
        <dbReference type="ARBA" id="ARBA00023157"/>
    </source>
</evidence>
<dbReference type="PANTHER" id="PTHR11675:SF43">
    <property type="entry name" value="POLYPEPTIDE N-ACETYLGALACTOSAMINYLTRANSFERASE 1"/>
    <property type="match status" value="1"/>
</dbReference>
<dbReference type="InterPro" id="IPR000772">
    <property type="entry name" value="Ricin_B_lectin"/>
</dbReference>
<feature type="transmembrane region" description="Helical" evidence="4">
    <location>
        <begin position="489"/>
        <end position="508"/>
    </location>
</feature>
<feature type="transmembrane region" description="Helical" evidence="4">
    <location>
        <begin position="579"/>
        <end position="598"/>
    </location>
</feature>
<dbReference type="InterPro" id="IPR029044">
    <property type="entry name" value="Nucleotide-diphossugar_trans"/>
</dbReference>
<dbReference type="InterPro" id="IPR027791">
    <property type="entry name" value="Galactosyl_T_C"/>
</dbReference>
<keyword evidence="4" id="KW-1133">Transmembrane helix</keyword>
<dbReference type="Proteomes" id="UP001217089">
    <property type="component" value="Unassembled WGS sequence"/>
</dbReference>
<dbReference type="SMART" id="SM00458">
    <property type="entry name" value="RICIN"/>
    <property type="match status" value="1"/>
</dbReference>